<keyword evidence="3" id="KW-1185">Reference proteome</keyword>
<dbReference type="EMBL" id="CAQQ02128401">
    <property type="status" value="NOT_ANNOTATED_CDS"/>
    <property type="molecule type" value="Genomic_DNA"/>
</dbReference>
<dbReference type="EnsemblMetazoa" id="MESCA004469-RA">
    <property type="protein sequence ID" value="MESCA004469-PA"/>
    <property type="gene ID" value="MESCA004469"/>
</dbReference>
<organism evidence="2 3">
    <name type="scientific">Megaselia scalaris</name>
    <name type="common">Humpbacked fly</name>
    <name type="synonym">Phora scalaris</name>
    <dbReference type="NCBI Taxonomy" id="36166"/>
    <lineage>
        <taxon>Eukaryota</taxon>
        <taxon>Metazoa</taxon>
        <taxon>Ecdysozoa</taxon>
        <taxon>Arthropoda</taxon>
        <taxon>Hexapoda</taxon>
        <taxon>Insecta</taxon>
        <taxon>Pterygota</taxon>
        <taxon>Neoptera</taxon>
        <taxon>Endopterygota</taxon>
        <taxon>Diptera</taxon>
        <taxon>Brachycera</taxon>
        <taxon>Muscomorpha</taxon>
        <taxon>Platypezoidea</taxon>
        <taxon>Phoridae</taxon>
        <taxon>Megaseliini</taxon>
        <taxon>Megaselia</taxon>
    </lineage>
</organism>
<evidence type="ECO:0000313" key="2">
    <source>
        <dbReference type="EnsemblMetazoa" id="MESCA004469-PA"/>
    </source>
</evidence>
<dbReference type="EMBL" id="CAQQ02128403">
    <property type="status" value="NOT_ANNOTATED_CDS"/>
    <property type="molecule type" value="Genomic_DNA"/>
</dbReference>
<feature type="region of interest" description="Disordered" evidence="1">
    <location>
        <begin position="96"/>
        <end position="119"/>
    </location>
</feature>
<feature type="compositionally biased region" description="Basic and acidic residues" evidence="1">
    <location>
        <begin position="1"/>
        <end position="11"/>
    </location>
</feature>
<evidence type="ECO:0000313" key="3">
    <source>
        <dbReference type="Proteomes" id="UP000015102"/>
    </source>
</evidence>
<proteinExistence type="predicted"/>
<accession>T1GLQ6</accession>
<evidence type="ECO:0000256" key="1">
    <source>
        <dbReference type="SAM" id="MobiDB-lite"/>
    </source>
</evidence>
<dbReference type="Proteomes" id="UP000015102">
    <property type="component" value="Unassembled WGS sequence"/>
</dbReference>
<reference evidence="3" key="1">
    <citation type="submission" date="2013-02" db="EMBL/GenBank/DDBJ databases">
        <authorList>
            <person name="Hughes D."/>
        </authorList>
    </citation>
    <scope>NUCLEOTIDE SEQUENCE</scope>
    <source>
        <strain>Durham</strain>
        <strain evidence="3">NC isolate 2 -- Noor lab</strain>
    </source>
</reference>
<dbReference type="AlphaFoldDB" id="T1GLQ6"/>
<protein>
    <submittedName>
        <fullName evidence="2">Uncharacterized protein</fullName>
    </submittedName>
</protein>
<sequence>NFKQQIKEKDQQSSGSGESGRGSGSDSSSNESLETVKGKDKVKKERVLNPPFSFNYLTVGEDIPVIVVDNSLLEFGTFSCCLEKNATSIERISKKAQQYAEKDPHPYSPLVRTRQGENN</sequence>
<dbReference type="HOGENOM" id="CLU_2067269_0_0_1"/>
<name>T1GLQ6_MEGSC</name>
<feature type="region of interest" description="Disordered" evidence="1">
    <location>
        <begin position="1"/>
        <end position="42"/>
    </location>
</feature>
<dbReference type="EMBL" id="CAQQ02128402">
    <property type="status" value="NOT_ANNOTATED_CDS"/>
    <property type="molecule type" value="Genomic_DNA"/>
</dbReference>
<reference evidence="2" key="2">
    <citation type="submission" date="2015-06" db="UniProtKB">
        <authorList>
            <consortium name="EnsemblMetazoa"/>
        </authorList>
    </citation>
    <scope>IDENTIFICATION</scope>
</reference>